<dbReference type="InterPro" id="IPR032508">
    <property type="entry name" value="FecR_C"/>
</dbReference>
<evidence type="ECO:0000313" key="3">
    <source>
        <dbReference type="EMBL" id="SMO31829.1"/>
    </source>
</evidence>
<dbReference type="AlphaFoldDB" id="A0A521AAH7"/>
<protein>
    <submittedName>
        <fullName evidence="3">FecR family protein</fullName>
    </submittedName>
</protein>
<proteinExistence type="predicted"/>
<dbReference type="Gene3D" id="2.60.120.1440">
    <property type="match status" value="1"/>
</dbReference>
<feature type="domain" description="FecR protein" evidence="1">
    <location>
        <begin position="163"/>
        <end position="257"/>
    </location>
</feature>
<gene>
    <name evidence="3" type="ORF">SAMN06265350_10112</name>
</gene>
<dbReference type="PANTHER" id="PTHR30273:SF2">
    <property type="entry name" value="PROTEIN FECR"/>
    <property type="match status" value="1"/>
</dbReference>
<keyword evidence="4" id="KW-1185">Reference proteome</keyword>
<reference evidence="3 4" key="1">
    <citation type="submission" date="2017-05" db="EMBL/GenBank/DDBJ databases">
        <authorList>
            <person name="Varghese N."/>
            <person name="Submissions S."/>
        </authorList>
    </citation>
    <scope>NUCLEOTIDE SEQUENCE [LARGE SCALE GENOMIC DNA]</scope>
    <source>
        <strain evidence="3 4">DSM 21342</strain>
    </source>
</reference>
<dbReference type="Pfam" id="PF16344">
    <property type="entry name" value="FecR_C"/>
    <property type="match status" value="1"/>
</dbReference>
<sequence>MNSKKWIHNFLEEESFQDQLFQNSDQEILKKEKALIENAALYAKYSNKINSQADWKQLQKRLKTGRLISLKSLLKYAAILGIPLMIGARFYIFNKETSVVQLTEKKQQKNKVMLILQDGSTVDLQAAKQAKGLNGLQIFNQNSTLDYTNAKTATADEPVFNTLVVPRGSDYKLVLEDSTQIWINADTRIKYQVNINKTATREVYLESGEAYFKVSKNPKKPFVVHNGKMNVQVLGTSFNMNTYADNIQTTLVEGKVKVSTETSKHLELTPGQQSNFNRLNGSLEKQEVDVYPFVSWKDGVITFENETMDDLMETIGRLYDYDIQIKDEDIKKWHFSGSADKKESIKDVLTIIQKTSQLKFTIKERSIIVEKAD</sequence>
<dbReference type="Proteomes" id="UP000315971">
    <property type="component" value="Unassembled WGS sequence"/>
</dbReference>
<evidence type="ECO:0000259" key="1">
    <source>
        <dbReference type="Pfam" id="PF04773"/>
    </source>
</evidence>
<evidence type="ECO:0000313" key="4">
    <source>
        <dbReference type="Proteomes" id="UP000315971"/>
    </source>
</evidence>
<dbReference type="PIRSF" id="PIRSF018266">
    <property type="entry name" value="FecR"/>
    <property type="match status" value="1"/>
</dbReference>
<evidence type="ECO:0000259" key="2">
    <source>
        <dbReference type="Pfam" id="PF16344"/>
    </source>
</evidence>
<dbReference type="RefSeq" id="WP_142600416.1">
    <property type="nucleotide sequence ID" value="NZ_FXSZ01000001.1"/>
</dbReference>
<dbReference type="GO" id="GO:0016989">
    <property type="term" value="F:sigma factor antagonist activity"/>
    <property type="evidence" value="ECO:0007669"/>
    <property type="project" value="TreeGrafter"/>
</dbReference>
<dbReference type="InterPro" id="IPR006860">
    <property type="entry name" value="FecR"/>
</dbReference>
<dbReference type="PANTHER" id="PTHR30273">
    <property type="entry name" value="PERIPLASMIC SIGNAL SENSOR AND SIGMA FACTOR ACTIVATOR FECR-RELATED"/>
    <property type="match status" value="1"/>
</dbReference>
<dbReference type="InterPro" id="IPR012373">
    <property type="entry name" value="Ferrdict_sens_TM"/>
</dbReference>
<dbReference type="Gene3D" id="3.55.50.30">
    <property type="match status" value="1"/>
</dbReference>
<accession>A0A521AAH7</accession>
<organism evidence="3 4">
    <name type="scientific">Solitalea koreensis</name>
    <dbReference type="NCBI Taxonomy" id="543615"/>
    <lineage>
        <taxon>Bacteria</taxon>
        <taxon>Pseudomonadati</taxon>
        <taxon>Bacteroidota</taxon>
        <taxon>Sphingobacteriia</taxon>
        <taxon>Sphingobacteriales</taxon>
        <taxon>Sphingobacteriaceae</taxon>
        <taxon>Solitalea</taxon>
    </lineage>
</organism>
<name>A0A521AAH7_9SPHI</name>
<dbReference type="Pfam" id="PF04773">
    <property type="entry name" value="FecR"/>
    <property type="match status" value="1"/>
</dbReference>
<feature type="domain" description="Protein FecR C-terminal" evidence="2">
    <location>
        <begin position="301"/>
        <end position="369"/>
    </location>
</feature>
<dbReference type="EMBL" id="FXSZ01000001">
    <property type="protein sequence ID" value="SMO31829.1"/>
    <property type="molecule type" value="Genomic_DNA"/>
</dbReference>
<dbReference type="OrthoDB" id="737880at2"/>